<comment type="caution">
    <text evidence="1">The sequence shown here is derived from an EMBL/GenBank/DDBJ whole genome shotgun (WGS) entry which is preliminary data.</text>
</comment>
<dbReference type="Proteomes" id="UP001161017">
    <property type="component" value="Unassembled WGS sequence"/>
</dbReference>
<protein>
    <submittedName>
        <fullName evidence="1">Uncharacterized protein</fullName>
    </submittedName>
</protein>
<reference evidence="1" key="1">
    <citation type="journal article" date="2023" name="Genome Biol. Evol.">
        <title>First Whole Genome Sequence and Flow Cytometry Genome Size Data for the Lichen-Forming Fungus Ramalina farinacea (Ascomycota).</title>
        <authorList>
            <person name="Llewellyn T."/>
            <person name="Mian S."/>
            <person name="Hill R."/>
            <person name="Leitch I.J."/>
            <person name="Gaya E."/>
        </authorList>
    </citation>
    <scope>NUCLEOTIDE SEQUENCE</scope>
    <source>
        <strain evidence="1">LIQ254RAFAR</strain>
    </source>
</reference>
<sequence length="102" mass="11697">MSLRDQLRHSTVKIVELWPPVVQTELHDYQGERGRSFGMPIDKFTDEAYQELSSDKDFIIIGGLGAPGSIPDSHFREVERRRQAAFANLCHSLRGEEWTPLE</sequence>
<dbReference type="EMBL" id="JAPUFD010000016">
    <property type="protein sequence ID" value="MDI1491819.1"/>
    <property type="molecule type" value="Genomic_DNA"/>
</dbReference>
<evidence type="ECO:0000313" key="2">
    <source>
        <dbReference type="Proteomes" id="UP001161017"/>
    </source>
</evidence>
<name>A0AA43TXT3_9LECA</name>
<proteinExistence type="predicted"/>
<accession>A0AA43TXT3</accession>
<gene>
    <name evidence="1" type="ORF">OHK93_003030</name>
</gene>
<evidence type="ECO:0000313" key="1">
    <source>
        <dbReference type="EMBL" id="MDI1491819.1"/>
    </source>
</evidence>
<dbReference type="AlphaFoldDB" id="A0AA43TXT3"/>
<organism evidence="1 2">
    <name type="scientific">Ramalina farinacea</name>
    <dbReference type="NCBI Taxonomy" id="258253"/>
    <lineage>
        <taxon>Eukaryota</taxon>
        <taxon>Fungi</taxon>
        <taxon>Dikarya</taxon>
        <taxon>Ascomycota</taxon>
        <taxon>Pezizomycotina</taxon>
        <taxon>Lecanoromycetes</taxon>
        <taxon>OSLEUM clade</taxon>
        <taxon>Lecanoromycetidae</taxon>
        <taxon>Lecanorales</taxon>
        <taxon>Lecanorineae</taxon>
        <taxon>Ramalinaceae</taxon>
        <taxon>Ramalina</taxon>
    </lineage>
</organism>
<keyword evidence="2" id="KW-1185">Reference proteome</keyword>